<accession>A0AAP0LUD2</accession>
<dbReference type="SMART" id="SM00184">
    <property type="entry name" value="RING"/>
    <property type="match status" value="1"/>
</dbReference>
<evidence type="ECO:0000256" key="5">
    <source>
        <dbReference type="ARBA" id="ARBA00022679"/>
    </source>
</evidence>
<organism evidence="17 18">
    <name type="scientific">Citrus x changshan-huyou</name>
    <dbReference type="NCBI Taxonomy" id="2935761"/>
    <lineage>
        <taxon>Eukaryota</taxon>
        <taxon>Viridiplantae</taxon>
        <taxon>Streptophyta</taxon>
        <taxon>Embryophyta</taxon>
        <taxon>Tracheophyta</taxon>
        <taxon>Spermatophyta</taxon>
        <taxon>Magnoliopsida</taxon>
        <taxon>eudicotyledons</taxon>
        <taxon>Gunneridae</taxon>
        <taxon>Pentapetalae</taxon>
        <taxon>rosids</taxon>
        <taxon>malvids</taxon>
        <taxon>Sapindales</taxon>
        <taxon>Rutaceae</taxon>
        <taxon>Aurantioideae</taxon>
        <taxon>Citrus</taxon>
    </lineage>
</organism>
<name>A0AAP0LUD2_9ROSI</name>
<evidence type="ECO:0000256" key="6">
    <source>
        <dbReference type="ARBA" id="ARBA00022692"/>
    </source>
</evidence>
<evidence type="ECO:0000256" key="12">
    <source>
        <dbReference type="ARBA" id="ARBA00023136"/>
    </source>
</evidence>
<dbReference type="InterPro" id="IPR013083">
    <property type="entry name" value="Znf_RING/FYVE/PHD"/>
</dbReference>
<keyword evidence="8 14" id="KW-0863">Zinc-finger</keyword>
<keyword evidence="11 15" id="KW-1133">Transmembrane helix</keyword>
<evidence type="ECO:0000256" key="4">
    <source>
        <dbReference type="ARBA" id="ARBA00012483"/>
    </source>
</evidence>
<dbReference type="FunFam" id="3.30.40.10:FF:000187">
    <property type="entry name" value="E3 ubiquitin-protein ligase ATL6"/>
    <property type="match status" value="1"/>
</dbReference>
<dbReference type="EC" id="2.3.2.27" evidence="4"/>
<evidence type="ECO:0000256" key="11">
    <source>
        <dbReference type="ARBA" id="ARBA00022989"/>
    </source>
</evidence>
<gene>
    <name evidence="17" type="ORF">WN944_018980</name>
</gene>
<evidence type="ECO:0000256" key="2">
    <source>
        <dbReference type="ARBA" id="ARBA00004167"/>
    </source>
</evidence>
<evidence type="ECO:0000256" key="7">
    <source>
        <dbReference type="ARBA" id="ARBA00022723"/>
    </source>
</evidence>
<keyword evidence="18" id="KW-1185">Reference proteome</keyword>
<proteinExistence type="inferred from homology"/>
<evidence type="ECO:0000256" key="1">
    <source>
        <dbReference type="ARBA" id="ARBA00000900"/>
    </source>
</evidence>
<keyword evidence="6 15" id="KW-0812">Transmembrane</keyword>
<evidence type="ECO:0000256" key="8">
    <source>
        <dbReference type="ARBA" id="ARBA00022771"/>
    </source>
</evidence>
<keyword evidence="9" id="KW-0833">Ubl conjugation pathway</keyword>
<comment type="catalytic activity">
    <reaction evidence="1">
        <text>S-ubiquitinyl-[E2 ubiquitin-conjugating enzyme]-L-cysteine + [acceptor protein]-L-lysine = [E2 ubiquitin-conjugating enzyme]-L-cysteine + N(6)-ubiquitinyl-[acceptor protein]-L-lysine.</text>
        <dbReference type="EC" id="2.3.2.27"/>
    </reaction>
</comment>
<evidence type="ECO:0000256" key="13">
    <source>
        <dbReference type="ARBA" id="ARBA00024209"/>
    </source>
</evidence>
<dbReference type="GO" id="GO:0008270">
    <property type="term" value="F:zinc ion binding"/>
    <property type="evidence" value="ECO:0007669"/>
    <property type="project" value="UniProtKB-KW"/>
</dbReference>
<evidence type="ECO:0000259" key="16">
    <source>
        <dbReference type="PROSITE" id="PS50089"/>
    </source>
</evidence>
<dbReference type="PROSITE" id="PS50089">
    <property type="entry name" value="ZF_RING_2"/>
    <property type="match status" value="1"/>
</dbReference>
<dbReference type="CDD" id="cd16461">
    <property type="entry name" value="RING-H2_EL5-like"/>
    <property type="match status" value="1"/>
</dbReference>
<comment type="pathway">
    <text evidence="3">Protein modification; protein ubiquitination.</text>
</comment>
<dbReference type="SUPFAM" id="SSF57850">
    <property type="entry name" value="RING/U-box"/>
    <property type="match status" value="1"/>
</dbReference>
<keyword evidence="5" id="KW-0808">Transferase</keyword>
<dbReference type="GO" id="GO:0016020">
    <property type="term" value="C:membrane"/>
    <property type="evidence" value="ECO:0007669"/>
    <property type="project" value="UniProtKB-SubCell"/>
</dbReference>
<dbReference type="InterPro" id="IPR001841">
    <property type="entry name" value="Znf_RING"/>
</dbReference>
<evidence type="ECO:0000256" key="10">
    <source>
        <dbReference type="ARBA" id="ARBA00022833"/>
    </source>
</evidence>
<dbReference type="GO" id="GO:0061630">
    <property type="term" value="F:ubiquitin protein ligase activity"/>
    <property type="evidence" value="ECO:0007669"/>
    <property type="project" value="UniProtKB-EC"/>
</dbReference>
<feature type="domain" description="RING-type" evidence="16">
    <location>
        <begin position="127"/>
        <end position="169"/>
    </location>
</feature>
<evidence type="ECO:0000313" key="18">
    <source>
        <dbReference type="Proteomes" id="UP001428341"/>
    </source>
</evidence>
<keyword evidence="12 15" id="KW-0472">Membrane</keyword>
<evidence type="ECO:0000256" key="15">
    <source>
        <dbReference type="SAM" id="Phobius"/>
    </source>
</evidence>
<sequence length="314" mass="35447">MLRNEAGTFSISGHPITLYFSMSSTTYPSSPYPPHAENYASPPFTIILTVTLLVFFFVGFFSVYFCRCFMENIVNTWQLRQSPSGNAAGTSDSPANPGLHPSLIQAFPAFAYSTVKDFRRQKYGLECAICLAEFEDDNILRLLTVCYHVFHQECIDLWLESHKTCPVCRSDLDLPQNSLEKSPLLFRSNSMNNITGSNVSTLEDAISIFIKEDEEARGDNGEQVVNPNIIKQNERYEKIEKFSRSHSTGHSMHTTKNELEDRHTLRLPENVKLKILRGHNWTGSCITFGEFGSPVIRNNVGFGDVPRCSARVIN</sequence>
<dbReference type="EMBL" id="JBCGBO010000007">
    <property type="protein sequence ID" value="KAK9187582.1"/>
    <property type="molecule type" value="Genomic_DNA"/>
</dbReference>
<reference evidence="17 18" key="1">
    <citation type="submission" date="2024-05" db="EMBL/GenBank/DDBJ databases">
        <title>Haplotype-resolved chromosome-level genome assembly of Huyou (Citrus changshanensis).</title>
        <authorList>
            <person name="Miao C."/>
            <person name="Chen W."/>
            <person name="Wu Y."/>
            <person name="Wang L."/>
            <person name="Zhao S."/>
            <person name="Grierson D."/>
            <person name="Xu C."/>
            <person name="Chen K."/>
        </authorList>
    </citation>
    <scope>NUCLEOTIDE SEQUENCE [LARGE SCALE GENOMIC DNA]</scope>
    <source>
        <strain evidence="17">01-14</strain>
        <tissue evidence="17">Leaf</tissue>
    </source>
</reference>
<dbReference type="Proteomes" id="UP001428341">
    <property type="component" value="Unassembled WGS sequence"/>
</dbReference>
<comment type="subcellular location">
    <subcellularLocation>
        <location evidence="2">Membrane</location>
        <topology evidence="2">Single-pass membrane protein</topology>
    </subcellularLocation>
</comment>
<feature type="transmembrane region" description="Helical" evidence="15">
    <location>
        <begin position="44"/>
        <end position="66"/>
    </location>
</feature>
<comment type="caution">
    <text evidence="17">The sequence shown here is derived from an EMBL/GenBank/DDBJ whole genome shotgun (WGS) entry which is preliminary data.</text>
</comment>
<keyword evidence="10" id="KW-0862">Zinc</keyword>
<keyword evidence="7" id="KW-0479">Metal-binding</keyword>
<evidence type="ECO:0000256" key="9">
    <source>
        <dbReference type="ARBA" id="ARBA00022786"/>
    </source>
</evidence>
<dbReference type="Gene3D" id="3.30.40.10">
    <property type="entry name" value="Zinc/RING finger domain, C3HC4 (zinc finger)"/>
    <property type="match status" value="1"/>
</dbReference>
<comment type="similarity">
    <text evidence="13">Belongs to the RING-type zinc finger family. ATL subfamily.</text>
</comment>
<dbReference type="InterPro" id="IPR053238">
    <property type="entry name" value="RING-H2_zinc_finger"/>
</dbReference>
<dbReference type="AlphaFoldDB" id="A0AAP0LUD2"/>
<evidence type="ECO:0000256" key="14">
    <source>
        <dbReference type="PROSITE-ProRule" id="PRU00175"/>
    </source>
</evidence>
<dbReference type="PANTHER" id="PTHR14155">
    <property type="entry name" value="RING FINGER DOMAIN-CONTAINING"/>
    <property type="match status" value="1"/>
</dbReference>
<dbReference type="PANTHER" id="PTHR14155:SF521">
    <property type="entry name" value="RING-H2 FINGER PROTEIN ATL30"/>
    <property type="match status" value="1"/>
</dbReference>
<evidence type="ECO:0000256" key="3">
    <source>
        <dbReference type="ARBA" id="ARBA00004906"/>
    </source>
</evidence>
<protein>
    <recommendedName>
        <fullName evidence="4">RING-type E3 ubiquitin transferase</fullName>
        <ecNumber evidence="4">2.3.2.27</ecNumber>
    </recommendedName>
</protein>
<evidence type="ECO:0000313" key="17">
    <source>
        <dbReference type="EMBL" id="KAK9187582.1"/>
    </source>
</evidence>
<dbReference type="Pfam" id="PF13639">
    <property type="entry name" value="zf-RING_2"/>
    <property type="match status" value="1"/>
</dbReference>